<organism evidence="11 12">
    <name type="scientific">Streptosporangium amethystogenes subsp. fukuiense</name>
    <dbReference type="NCBI Taxonomy" id="698418"/>
    <lineage>
        <taxon>Bacteria</taxon>
        <taxon>Bacillati</taxon>
        <taxon>Actinomycetota</taxon>
        <taxon>Actinomycetes</taxon>
        <taxon>Streptosporangiales</taxon>
        <taxon>Streptosporangiaceae</taxon>
        <taxon>Streptosporangium</taxon>
    </lineage>
</organism>
<evidence type="ECO:0000259" key="10">
    <source>
        <dbReference type="PROSITE" id="PS52035"/>
    </source>
</evidence>
<name>A0ABW2TEN9_9ACTN</name>
<feature type="chain" id="PRO_5046518781" evidence="9">
    <location>
        <begin position="33"/>
        <end position="815"/>
    </location>
</feature>
<accession>A0ABW2TEN9</accession>
<keyword evidence="6" id="KW-0482">Metalloprotease</keyword>
<feature type="active site" description="Proton donor/acceptor" evidence="7">
    <location>
        <position position="665"/>
    </location>
</feature>
<dbReference type="PANTHER" id="PTHR11705">
    <property type="entry name" value="PROTEASE FAMILY M14 CARBOXYPEPTIDASE A,B"/>
    <property type="match status" value="1"/>
</dbReference>
<dbReference type="SUPFAM" id="SSF53187">
    <property type="entry name" value="Zn-dependent exopeptidases"/>
    <property type="match status" value="1"/>
</dbReference>
<sequence>MRSPLNGRRAGRVAVVLALPLALSLSAMPVLADPAPQTSEVAPDRQSSTEQNGVALLRVIVPDQESVERLNDMGVDLAEYKKPVDEGLEVHAVLSPEEAQGLRDLGIDVRDAIFDQTDVAENRVARQEALAQAAEAAADVDTLTPLRAEWFTSLDNEHFLSVEVKSSAIDAQTVLTATWDSGKDTAPDSGGTTTMSRFTDAGQYMYHRFNSPLALTAVPTKVTITSNRGGSVTVPVTKWLGEKRKAPSKHYVADFVDRYMDPTELTGRITALAAEFPKITQIVDLPNKTNGYRRAAQAQFGTATASTFYVSSKAYGHEGGNDISVALVKPDTASAALSVSVSGKDVVVNLGTDASAAINSTAKAVVDALNGNAAASALLTAATYRGNAGAGLVAAAAATKLTDNLKAPATVSRDPFQMKALRIGKKRDGSKVGVFLYCQEHAREWVTPLVCLETAERLVRNYAKDAETKKLVDNLDIFVMPTANPDGGHYSLYDYNSQRRNMTNHCDVTNGDPARRNSWGVDLNRNFSVGSVFDGYNGASTTCTSDTFAGPAELSEPEARNQVWLTNQFPNIKFAMNTHSYGGYFMWPPGAYKTAGRELLPRVDYGTENYFWKASDHILSAVQTWRGTGIWPGRTGPVTDVLYSAAGNSADEHWYNRGIIGWDFEVGADVYNPETKRFQAVGFQPPFAEGHEEAMEFAAGQIGILEIARSFSDDKKQPKSELNVTGQTGTSATFTFKTDEPANVYYTLDGSRPTLNSTKLVAAGMRESAQQITIDKTTEVRWFAVDIAGNVENNYKPDGNGKNYRTEKVKVGDAR</sequence>
<dbReference type="InterPro" id="IPR059177">
    <property type="entry name" value="GH29D-like_dom"/>
</dbReference>
<dbReference type="Proteomes" id="UP001596514">
    <property type="component" value="Unassembled WGS sequence"/>
</dbReference>
<evidence type="ECO:0000256" key="4">
    <source>
        <dbReference type="ARBA" id="ARBA00022801"/>
    </source>
</evidence>
<comment type="similarity">
    <text evidence="2 7">Belongs to the peptidase M14 family.</text>
</comment>
<evidence type="ECO:0000256" key="1">
    <source>
        <dbReference type="ARBA" id="ARBA00001947"/>
    </source>
</evidence>
<feature type="domain" description="Peptidase M14" evidence="10">
    <location>
        <begin position="383"/>
        <end position="708"/>
    </location>
</feature>
<keyword evidence="3" id="KW-0645">Protease</keyword>
<dbReference type="PANTHER" id="PTHR11705:SF143">
    <property type="entry name" value="SLL0236 PROTEIN"/>
    <property type="match status" value="1"/>
</dbReference>
<dbReference type="EMBL" id="JBHTEE010000001">
    <property type="protein sequence ID" value="MFC7606234.1"/>
    <property type="molecule type" value="Genomic_DNA"/>
</dbReference>
<reference evidence="12" key="1">
    <citation type="journal article" date="2019" name="Int. J. Syst. Evol. Microbiol.">
        <title>The Global Catalogue of Microorganisms (GCM) 10K type strain sequencing project: providing services to taxonomists for standard genome sequencing and annotation.</title>
        <authorList>
            <consortium name="The Broad Institute Genomics Platform"/>
            <consortium name="The Broad Institute Genome Sequencing Center for Infectious Disease"/>
            <person name="Wu L."/>
            <person name="Ma J."/>
        </authorList>
    </citation>
    <scope>NUCLEOTIDE SEQUENCE [LARGE SCALE GENOMIC DNA]</scope>
    <source>
        <strain evidence="12">JCM 10083</strain>
    </source>
</reference>
<evidence type="ECO:0000256" key="2">
    <source>
        <dbReference type="ARBA" id="ARBA00005988"/>
    </source>
</evidence>
<comment type="cofactor">
    <cofactor evidence="1">
        <name>Zn(2+)</name>
        <dbReference type="ChEBI" id="CHEBI:29105"/>
    </cofactor>
</comment>
<evidence type="ECO:0000256" key="8">
    <source>
        <dbReference type="SAM" id="MobiDB-lite"/>
    </source>
</evidence>
<keyword evidence="9" id="KW-0732">Signal</keyword>
<evidence type="ECO:0000313" key="11">
    <source>
        <dbReference type="EMBL" id="MFC7606234.1"/>
    </source>
</evidence>
<evidence type="ECO:0000256" key="7">
    <source>
        <dbReference type="PROSITE-ProRule" id="PRU01379"/>
    </source>
</evidence>
<evidence type="ECO:0000256" key="5">
    <source>
        <dbReference type="ARBA" id="ARBA00022833"/>
    </source>
</evidence>
<dbReference type="Pfam" id="PF00246">
    <property type="entry name" value="Peptidase_M14"/>
    <property type="match status" value="1"/>
</dbReference>
<dbReference type="PROSITE" id="PS52035">
    <property type="entry name" value="PEPTIDASE_M14"/>
    <property type="match status" value="1"/>
</dbReference>
<evidence type="ECO:0000256" key="6">
    <source>
        <dbReference type="ARBA" id="ARBA00023049"/>
    </source>
</evidence>
<evidence type="ECO:0000256" key="3">
    <source>
        <dbReference type="ARBA" id="ARBA00022670"/>
    </source>
</evidence>
<dbReference type="Gene3D" id="3.40.630.10">
    <property type="entry name" value="Zn peptidases"/>
    <property type="match status" value="1"/>
</dbReference>
<keyword evidence="12" id="KW-1185">Reference proteome</keyword>
<gene>
    <name evidence="11" type="ORF">ACFQVD_39650</name>
</gene>
<evidence type="ECO:0000256" key="9">
    <source>
        <dbReference type="SAM" id="SignalP"/>
    </source>
</evidence>
<proteinExistence type="inferred from homology"/>
<evidence type="ECO:0000313" key="12">
    <source>
        <dbReference type="Proteomes" id="UP001596514"/>
    </source>
</evidence>
<keyword evidence="5" id="KW-0862">Zinc</keyword>
<feature type="compositionally biased region" description="Basic and acidic residues" evidence="8">
    <location>
        <begin position="804"/>
        <end position="815"/>
    </location>
</feature>
<dbReference type="Pfam" id="PF13290">
    <property type="entry name" value="CHB_HEX_C_1"/>
    <property type="match status" value="1"/>
</dbReference>
<comment type="caution">
    <text evidence="11">The sequence shown here is derived from an EMBL/GenBank/DDBJ whole genome shotgun (WGS) entry which is preliminary data.</text>
</comment>
<dbReference type="InterPro" id="IPR000834">
    <property type="entry name" value="Peptidase_M14"/>
</dbReference>
<protein>
    <submittedName>
        <fullName evidence="11">M14 family metallopeptidase</fullName>
    </submittedName>
</protein>
<dbReference type="RefSeq" id="WP_343973019.1">
    <property type="nucleotide sequence ID" value="NZ_BAAAGK010000098.1"/>
</dbReference>
<feature type="signal peptide" evidence="9">
    <location>
        <begin position="1"/>
        <end position="32"/>
    </location>
</feature>
<feature type="region of interest" description="Disordered" evidence="8">
    <location>
        <begin position="794"/>
        <end position="815"/>
    </location>
</feature>
<dbReference type="SMART" id="SM00631">
    <property type="entry name" value="Zn_pept"/>
    <property type="match status" value="1"/>
</dbReference>
<keyword evidence="4" id="KW-0378">Hydrolase</keyword>